<feature type="compositionally biased region" description="Low complexity" evidence="1">
    <location>
        <begin position="234"/>
        <end position="274"/>
    </location>
</feature>
<keyword evidence="2" id="KW-1133">Transmembrane helix</keyword>
<feature type="region of interest" description="Disordered" evidence="1">
    <location>
        <begin position="234"/>
        <end position="277"/>
    </location>
</feature>
<dbReference type="InterPro" id="IPR035940">
    <property type="entry name" value="CAP_sf"/>
</dbReference>
<keyword evidence="2" id="KW-0472">Membrane</keyword>
<evidence type="ECO:0000313" key="4">
    <source>
        <dbReference type="Proteomes" id="UP001239626"/>
    </source>
</evidence>
<evidence type="ECO:0000256" key="2">
    <source>
        <dbReference type="SAM" id="Phobius"/>
    </source>
</evidence>
<accession>A0ABU0EA07</accession>
<reference evidence="3 4" key="1">
    <citation type="submission" date="2023-07" db="EMBL/GenBank/DDBJ databases">
        <title>Sorghum-associated microbial communities from plants grown in Nebraska, USA.</title>
        <authorList>
            <person name="Schachtman D."/>
        </authorList>
    </citation>
    <scope>NUCLEOTIDE SEQUENCE [LARGE SCALE GENOMIC DNA]</scope>
    <source>
        <strain evidence="3 4">BE332</strain>
    </source>
</reference>
<evidence type="ECO:0000256" key="1">
    <source>
        <dbReference type="SAM" id="MobiDB-lite"/>
    </source>
</evidence>
<evidence type="ECO:0008006" key="5">
    <source>
        <dbReference type="Google" id="ProtNLM"/>
    </source>
</evidence>
<keyword evidence="2" id="KW-0812">Transmembrane</keyword>
<dbReference type="RefSeq" id="WP_307489354.1">
    <property type="nucleotide sequence ID" value="NZ_JAUSVB010000001.1"/>
</dbReference>
<sequence>MVKETKKRLDLVPSQRPSVISAPTPVIADAPTVVDVPQPHGAPSPLVEPQPAPIAPRSVGVRRSVWVGIAAGVVIAVAAGGVVYSAEQRAQESKADALAAGWRVDEHVLAASRDAVAERSTDVVVAQAAYQDSRAAATATAQAAVDHANVTLASVPNAGDAPRAALAGASGAVGAALTAPDVSLRSLRSLVAGVAAPEQAAVDAQAAWQAAENARIAAEQAAAAAAAEAAAAARSAKAPARSTTRSTAPKTTSSGSAPVAPAPSGIPSGGKVCSGSGGSGAGESSVSAIGSAINAYRASLGLPELSISRSGSLVSHAINMANAGGIWHSGGDNIVACVSNGSASSMVSAWSRSAGHDAQMRRTDVSSMAVGGAGLNGWLFGAVKFS</sequence>
<proteinExistence type="predicted"/>
<dbReference type="EMBL" id="JAUSVB010000001">
    <property type="protein sequence ID" value="MDQ0372093.1"/>
    <property type="molecule type" value="Genomic_DNA"/>
</dbReference>
<gene>
    <name evidence="3" type="ORF">J2X26_000390</name>
</gene>
<comment type="caution">
    <text evidence="3">The sequence shown here is derived from an EMBL/GenBank/DDBJ whole genome shotgun (WGS) entry which is preliminary data.</text>
</comment>
<feature type="transmembrane region" description="Helical" evidence="2">
    <location>
        <begin position="65"/>
        <end position="84"/>
    </location>
</feature>
<protein>
    <recommendedName>
        <fullName evidence="5">SCP domain-containing protein</fullName>
    </recommendedName>
</protein>
<organism evidence="3 4">
    <name type="scientific">Cellulomonas humilata</name>
    <dbReference type="NCBI Taxonomy" id="144055"/>
    <lineage>
        <taxon>Bacteria</taxon>
        <taxon>Bacillati</taxon>
        <taxon>Actinomycetota</taxon>
        <taxon>Actinomycetes</taxon>
        <taxon>Micrococcales</taxon>
        <taxon>Cellulomonadaceae</taxon>
        <taxon>Cellulomonas</taxon>
    </lineage>
</organism>
<dbReference type="Proteomes" id="UP001239626">
    <property type="component" value="Unassembled WGS sequence"/>
</dbReference>
<dbReference type="SUPFAM" id="SSF55797">
    <property type="entry name" value="PR-1-like"/>
    <property type="match status" value="1"/>
</dbReference>
<evidence type="ECO:0000313" key="3">
    <source>
        <dbReference type="EMBL" id="MDQ0372093.1"/>
    </source>
</evidence>
<keyword evidence="4" id="KW-1185">Reference proteome</keyword>
<name>A0ABU0EA07_9CELL</name>